<reference evidence="5 6" key="1">
    <citation type="journal article" date="2018" name="Nat. Genet.">
        <title>The Rosa genome provides new insights in the design of modern roses.</title>
        <authorList>
            <person name="Bendahmane M."/>
        </authorList>
    </citation>
    <scope>NUCLEOTIDE SEQUENCE [LARGE SCALE GENOMIC DNA]</scope>
    <source>
        <strain evidence="6">cv. Old Blush</strain>
    </source>
</reference>
<dbReference type="GO" id="GO:0098542">
    <property type="term" value="P:defense response to other organism"/>
    <property type="evidence" value="ECO:0007669"/>
    <property type="project" value="InterPro"/>
</dbReference>
<dbReference type="AlphaFoldDB" id="A0A2P6RCH4"/>
<dbReference type="GO" id="GO:0016020">
    <property type="term" value="C:membrane"/>
    <property type="evidence" value="ECO:0007669"/>
    <property type="project" value="UniProtKB-SubCell"/>
</dbReference>
<evidence type="ECO:0000256" key="1">
    <source>
        <dbReference type="ARBA" id="ARBA00004370"/>
    </source>
</evidence>
<feature type="region of interest" description="Disordered" evidence="3">
    <location>
        <begin position="1"/>
        <end position="52"/>
    </location>
</feature>
<comment type="subcellular location">
    <subcellularLocation>
        <location evidence="1">Membrane</location>
    </subcellularLocation>
</comment>
<evidence type="ECO:0000256" key="4">
    <source>
        <dbReference type="SAM" id="Phobius"/>
    </source>
</evidence>
<feature type="compositionally biased region" description="Low complexity" evidence="3">
    <location>
        <begin position="15"/>
        <end position="49"/>
    </location>
</feature>
<proteinExistence type="predicted"/>
<dbReference type="Gramene" id="PRQ44121">
    <property type="protein sequence ID" value="PRQ44121"/>
    <property type="gene ID" value="RchiOBHm_Chr3g0475721"/>
</dbReference>
<evidence type="ECO:0000256" key="2">
    <source>
        <dbReference type="ARBA" id="ARBA00023136"/>
    </source>
</evidence>
<organism evidence="5 6">
    <name type="scientific">Rosa chinensis</name>
    <name type="common">China rose</name>
    <dbReference type="NCBI Taxonomy" id="74649"/>
    <lineage>
        <taxon>Eukaryota</taxon>
        <taxon>Viridiplantae</taxon>
        <taxon>Streptophyta</taxon>
        <taxon>Embryophyta</taxon>
        <taxon>Tracheophyta</taxon>
        <taxon>Spermatophyta</taxon>
        <taxon>Magnoliopsida</taxon>
        <taxon>eudicotyledons</taxon>
        <taxon>Gunneridae</taxon>
        <taxon>Pentapetalae</taxon>
        <taxon>rosids</taxon>
        <taxon>fabids</taxon>
        <taxon>Rosales</taxon>
        <taxon>Rosaceae</taxon>
        <taxon>Rosoideae</taxon>
        <taxon>Rosoideae incertae sedis</taxon>
        <taxon>Rosa</taxon>
    </lineage>
</organism>
<evidence type="ECO:0000256" key="3">
    <source>
        <dbReference type="SAM" id="MobiDB-lite"/>
    </source>
</evidence>
<accession>A0A2P6RCH4</accession>
<dbReference type="EMBL" id="PDCK01000041">
    <property type="protein sequence ID" value="PRQ44121.1"/>
    <property type="molecule type" value="Genomic_DNA"/>
</dbReference>
<keyword evidence="6" id="KW-1185">Reference proteome</keyword>
<evidence type="ECO:0000313" key="5">
    <source>
        <dbReference type="EMBL" id="PRQ44121.1"/>
    </source>
</evidence>
<keyword evidence="4" id="KW-0812">Transmembrane</keyword>
<dbReference type="PANTHER" id="PTHR31234">
    <property type="entry name" value="LATE EMBRYOGENESIS ABUNDANT (LEA) HYDROXYPROLINE-RICH GLYCOPROTEIN FAMILY"/>
    <property type="match status" value="1"/>
</dbReference>
<name>A0A2P6RCH4_ROSCH</name>
<protein>
    <recommendedName>
        <fullName evidence="7">Late embryogenesis abundant protein, LEA-14</fullName>
    </recommendedName>
</protein>
<dbReference type="InterPro" id="IPR044839">
    <property type="entry name" value="NDR1-like"/>
</dbReference>
<comment type="caution">
    <text evidence="5">The sequence shown here is derived from an EMBL/GenBank/DDBJ whole genome shotgun (WGS) entry which is preliminary data.</text>
</comment>
<dbReference type="PANTHER" id="PTHR31234:SF2">
    <property type="entry name" value="OS05G0199100 PROTEIN"/>
    <property type="match status" value="1"/>
</dbReference>
<evidence type="ECO:0000313" key="6">
    <source>
        <dbReference type="Proteomes" id="UP000238479"/>
    </source>
</evidence>
<keyword evidence="2 4" id="KW-0472">Membrane</keyword>
<gene>
    <name evidence="5" type="ORF">RchiOBHm_Chr3g0475721</name>
</gene>
<evidence type="ECO:0008006" key="7">
    <source>
        <dbReference type="Google" id="ProtNLM"/>
    </source>
</evidence>
<feature type="transmembrane region" description="Helical" evidence="4">
    <location>
        <begin position="103"/>
        <end position="123"/>
    </location>
</feature>
<keyword evidence="4" id="KW-1133">Transmembrane helix</keyword>
<dbReference type="Proteomes" id="UP000238479">
    <property type="component" value="Chromosome 3"/>
</dbReference>
<dbReference type="STRING" id="74649.A0A2P6RCH4"/>
<sequence length="292" mass="31722">MASGPQNNQPRNQEQHSGQHSQSELPSAVSNYPPSGGNNYPPSAMNYPQQPYPGVPPQGYPGYGYNPYPPAAYAQDPAAAYYATQTYSPAEEGANHCFRCICVIMLVSLMFTLIASIILLFVAKPEHASFKVDSLSVSNFNTNPANKVLTGKWEAKVNVENGRTRLNIENVEPSLYQKDTWLARGSSVGISSSGYWDEYNWGSSPSTMEFKFEANNVSAPAADIEKEIKETGGVTFNLSIDMKYVSRSSGFWWHVKSGSMKVTCKDLKIGLSVGANSGSLTGEKKNCEVSGG</sequence>
<feature type="compositionally biased region" description="Polar residues" evidence="3">
    <location>
        <begin position="1"/>
        <end position="12"/>
    </location>
</feature>